<sequence length="202" mass="23912">MIGKNDIINRLKIKVYTCEDYNLLTKEELSEFTSIYEESLDGIAKYELKQKGKHNYTKEEYNEQLEKSRQGYNNFWSEFFIKNDHEEKFAVVAMSDDKKLSAARFIKNKFTEWQWLVEAVETHPSFRRLGISKKVIKEGISYIKHNFRDDCIVISNIYNLNSESIKLHQSLGFKVSSDKPTDSYGEFDDKDIRYQLSIQRES</sequence>
<dbReference type="GO" id="GO:0016747">
    <property type="term" value="F:acyltransferase activity, transferring groups other than amino-acyl groups"/>
    <property type="evidence" value="ECO:0007669"/>
    <property type="project" value="InterPro"/>
</dbReference>
<protein>
    <recommendedName>
        <fullName evidence="1">N-acetyltransferase domain-containing protein</fullName>
    </recommendedName>
</protein>
<dbReference type="KEGG" id="cmah:C1I91_04265"/>
<dbReference type="RefSeq" id="WP_128211434.1">
    <property type="nucleotide sequence ID" value="NZ_CP025746.1"/>
</dbReference>
<dbReference type="PROSITE" id="PS51186">
    <property type="entry name" value="GNAT"/>
    <property type="match status" value="1"/>
</dbReference>
<dbReference type="OrthoDB" id="9798006at2"/>
<dbReference type="Gene3D" id="3.40.630.30">
    <property type="match status" value="1"/>
</dbReference>
<feature type="domain" description="N-acetyltransferase" evidence="1">
    <location>
        <begin position="19"/>
        <end position="199"/>
    </location>
</feature>
<evidence type="ECO:0000259" key="1">
    <source>
        <dbReference type="PROSITE" id="PS51186"/>
    </source>
</evidence>
<evidence type="ECO:0000313" key="2">
    <source>
        <dbReference type="EMBL" id="QAA30941.1"/>
    </source>
</evidence>
<proteinExistence type="predicted"/>
<name>A0A410DPF2_9CLOT</name>
<keyword evidence="3" id="KW-1185">Reference proteome</keyword>
<dbReference type="Pfam" id="PF00583">
    <property type="entry name" value="Acetyltransf_1"/>
    <property type="match status" value="1"/>
</dbReference>
<dbReference type="EMBL" id="CP025746">
    <property type="protein sequence ID" value="QAA30941.1"/>
    <property type="molecule type" value="Genomic_DNA"/>
</dbReference>
<gene>
    <name evidence="2" type="ORF">C1I91_04265</name>
</gene>
<dbReference type="SUPFAM" id="SSF55729">
    <property type="entry name" value="Acyl-CoA N-acyltransferases (Nat)"/>
    <property type="match status" value="1"/>
</dbReference>
<reference evidence="2 3" key="1">
    <citation type="submission" date="2018-01" db="EMBL/GenBank/DDBJ databases">
        <title>Genome Sequencing and Assembly of Anaerobacter polyendosporus strain CT4.</title>
        <authorList>
            <person name="Tachaapaikoon C."/>
            <person name="Sutheeworapong S."/>
            <person name="Jenjaroenpun P."/>
            <person name="Wongsurawat T."/>
            <person name="Nookeaw I."/>
            <person name="Cheawchanlertfa P."/>
            <person name="Kosugi A."/>
            <person name="Cheevadhanarak S."/>
            <person name="Ratanakhanokchai K."/>
        </authorList>
    </citation>
    <scope>NUCLEOTIDE SEQUENCE [LARGE SCALE GENOMIC DNA]</scope>
    <source>
        <strain evidence="2 3">CT4</strain>
    </source>
</reference>
<dbReference type="InterPro" id="IPR000182">
    <property type="entry name" value="GNAT_dom"/>
</dbReference>
<dbReference type="Proteomes" id="UP000286268">
    <property type="component" value="Chromosome"/>
</dbReference>
<organism evidence="2 3">
    <name type="scientific">Clostridium manihotivorum</name>
    <dbReference type="NCBI Taxonomy" id="2320868"/>
    <lineage>
        <taxon>Bacteria</taxon>
        <taxon>Bacillati</taxon>
        <taxon>Bacillota</taxon>
        <taxon>Clostridia</taxon>
        <taxon>Eubacteriales</taxon>
        <taxon>Clostridiaceae</taxon>
        <taxon>Clostridium</taxon>
    </lineage>
</organism>
<evidence type="ECO:0000313" key="3">
    <source>
        <dbReference type="Proteomes" id="UP000286268"/>
    </source>
</evidence>
<accession>A0A410DPF2</accession>
<dbReference type="CDD" id="cd04301">
    <property type="entry name" value="NAT_SF"/>
    <property type="match status" value="1"/>
</dbReference>
<dbReference type="AlphaFoldDB" id="A0A410DPF2"/>
<dbReference type="InterPro" id="IPR016181">
    <property type="entry name" value="Acyl_CoA_acyltransferase"/>
</dbReference>